<protein>
    <submittedName>
        <fullName evidence="1">Uncharacterized protein</fullName>
    </submittedName>
</protein>
<gene>
    <name evidence="1" type="ORF">Prudu_012297</name>
</gene>
<dbReference type="AlphaFoldDB" id="A0A4Y1RCX5"/>
<dbReference type="EMBL" id="AP019300">
    <property type="protein sequence ID" value="BBH01893.1"/>
    <property type="molecule type" value="Genomic_DNA"/>
</dbReference>
<reference evidence="1" key="1">
    <citation type="journal article" date="2019" name="Science">
        <title>Mutation of a bHLH transcription factor allowed almond domestication.</title>
        <authorList>
            <person name="Sanchez-Perez R."/>
            <person name="Pavan S."/>
            <person name="Mazzeo R."/>
            <person name="Moldovan C."/>
            <person name="Aiese Cigliano R."/>
            <person name="Del Cueto J."/>
            <person name="Ricciardi F."/>
            <person name="Lotti C."/>
            <person name="Ricciardi L."/>
            <person name="Dicenta F."/>
            <person name="Lopez-Marques R.L."/>
            <person name="Lindberg Moller B."/>
        </authorList>
    </citation>
    <scope>NUCLEOTIDE SEQUENCE</scope>
</reference>
<proteinExistence type="predicted"/>
<organism evidence="1">
    <name type="scientific">Prunus dulcis</name>
    <name type="common">Almond</name>
    <name type="synonym">Amygdalus dulcis</name>
    <dbReference type="NCBI Taxonomy" id="3755"/>
    <lineage>
        <taxon>Eukaryota</taxon>
        <taxon>Viridiplantae</taxon>
        <taxon>Streptophyta</taxon>
        <taxon>Embryophyta</taxon>
        <taxon>Tracheophyta</taxon>
        <taxon>Spermatophyta</taxon>
        <taxon>Magnoliopsida</taxon>
        <taxon>eudicotyledons</taxon>
        <taxon>Gunneridae</taxon>
        <taxon>Pentapetalae</taxon>
        <taxon>rosids</taxon>
        <taxon>fabids</taxon>
        <taxon>Rosales</taxon>
        <taxon>Rosaceae</taxon>
        <taxon>Amygdaloideae</taxon>
        <taxon>Amygdaleae</taxon>
        <taxon>Prunus</taxon>
    </lineage>
</organism>
<accession>A0A4Y1RCX5</accession>
<evidence type="ECO:0000313" key="1">
    <source>
        <dbReference type="EMBL" id="BBH01893.1"/>
    </source>
</evidence>
<sequence length="87" mass="9787">MEVNKLKSSNSSTYSDELYNLAFGPIRAEFFSVCYINGVKFFGAARDEKLCTQNSVSMSHVEAKVRTLISMANSQLLFNCFTKIDTK</sequence>
<name>A0A4Y1RCX5_PRUDU</name>